<dbReference type="SUPFAM" id="SSF53474">
    <property type="entry name" value="alpha/beta-Hydrolases"/>
    <property type="match status" value="1"/>
</dbReference>
<keyword evidence="2 3" id="KW-0378">Hydrolase</keyword>
<name>A0A135T397_9PEZI</name>
<dbReference type="ESTHER" id="9pezi-a0a135t397">
    <property type="family name" value="Fungal_carboxylesterase_lipase"/>
</dbReference>
<comment type="similarity">
    <text evidence="1 3">Belongs to the type-B carboxylesterase/lipase family.</text>
</comment>
<proteinExistence type="inferred from homology"/>
<evidence type="ECO:0000256" key="1">
    <source>
        <dbReference type="ARBA" id="ARBA00005964"/>
    </source>
</evidence>
<dbReference type="InterPro" id="IPR029058">
    <property type="entry name" value="AB_hydrolase_fold"/>
</dbReference>
<dbReference type="InterPro" id="IPR019826">
    <property type="entry name" value="Carboxylesterase_B_AS"/>
</dbReference>
<sequence length="554" mass="60341">MKLSQVIQILSVCIVPTIADEPFPTAQIGRAKYIGLQNNTSGINSFYGIRYAKSPVGELRWRPPVATEDDFNQSTAVNTTRRGPSCIQSTPSWGFQVEPPAQEDEDCLLLDVLTPISPVSESLPVMVQIHGGGYTGGNSTSSPGDSMVYHSNGSMIYVAIQYRLGPLGFLAGDELTRDGSWNVGLLDQRAALNWIQKNIHQFGGDPSKITITGGSAGGGSVSLQMTLYGGSQRPPFRAAIPEYPWWTPMYNKEFLNKQYSRFSSAANCTSLSCLRKLPASGIKAATQKSFQSAYNAHEFAYGNFYWGPSVDGNIVRGHPLEEFRSGRFTKVPVLVNHNGYEGILFSNTTMTTQDELLADLQTLWPSLPESKIADLLEFYPTSTYNGTVLDRLTVLAALSASTGQELELSDVFARRQAIFGDSLINCPTTYIATAATKAGTKAYKMIFDAGNQLHGATVPFLFSTTINPSGEIPFSTTVAPGNATLASYMRDYFVSFSLYLHPNGFAAGQQAPYFPRYDSQDLDTLLISQKSIQLGADPEKAARCEQLDITQGNV</sequence>
<dbReference type="EC" id="3.1.1.-" evidence="3"/>
<feature type="domain" description="Carboxylesterase type B" evidence="4">
    <location>
        <begin position="37"/>
        <end position="532"/>
    </location>
</feature>
<evidence type="ECO:0000256" key="3">
    <source>
        <dbReference type="RuleBase" id="RU361235"/>
    </source>
</evidence>
<comment type="caution">
    <text evidence="5">The sequence shown here is derived from an EMBL/GenBank/DDBJ whole genome shotgun (WGS) entry which is preliminary data.</text>
</comment>
<keyword evidence="3" id="KW-0732">Signal</keyword>
<dbReference type="GO" id="GO:0016787">
    <property type="term" value="F:hydrolase activity"/>
    <property type="evidence" value="ECO:0007669"/>
    <property type="project" value="UniProtKB-KW"/>
</dbReference>
<reference evidence="5 6" key="1">
    <citation type="submission" date="2014-02" db="EMBL/GenBank/DDBJ databases">
        <title>The genome sequence of Colletotrichum simmondsii CBS122122.</title>
        <authorList>
            <person name="Baroncelli R."/>
            <person name="Thon M.R."/>
        </authorList>
    </citation>
    <scope>NUCLEOTIDE SEQUENCE [LARGE SCALE GENOMIC DNA]</scope>
    <source>
        <strain evidence="5 6">CBS122122</strain>
    </source>
</reference>
<evidence type="ECO:0000313" key="5">
    <source>
        <dbReference type="EMBL" id="KXH42585.1"/>
    </source>
</evidence>
<organism evidence="5 6">
    <name type="scientific">Colletotrichum simmondsii</name>
    <dbReference type="NCBI Taxonomy" id="703756"/>
    <lineage>
        <taxon>Eukaryota</taxon>
        <taxon>Fungi</taxon>
        <taxon>Dikarya</taxon>
        <taxon>Ascomycota</taxon>
        <taxon>Pezizomycotina</taxon>
        <taxon>Sordariomycetes</taxon>
        <taxon>Hypocreomycetidae</taxon>
        <taxon>Glomerellales</taxon>
        <taxon>Glomerellaceae</taxon>
        <taxon>Colletotrichum</taxon>
        <taxon>Colletotrichum acutatum species complex</taxon>
    </lineage>
</organism>
<keyword evidence="6" id="KW-1185">Reference proteome</keyword>
<evidence type="ECO:0000256" key="2">
    <source>
        <dbReference type="ARBA" id="ARBA00022801"/>
    </source>
</evidence>
<dbReference type="Proteomes" id="UP000070328">
    <property type="component" value="Unassembled WGS sequence"/>
</dbReference>
<dbReference type="InterPro" id="IPR050309">
    <property type="entry name" value="Type-B_Carboxylest/Lipase"/>
</dbReference>
<dbReference type="OrthoDB" id="408631at2759"/>
<dbReference type="PANTHER" id="PTHR11559">
    <property type="entry name" value="CARBOXYLESTERASE"/>
    <property type="match status" value="1"/>
</dbReference>
<feature type="chain" id="PRO_5007747177" description="Carboxylic ester hydrolase" evidence="3">
    <location>
        <begin position="20"/>
        <end position="554"/>
    </location>
</feature>
<evidence type="ECO:0000259" key="4">
    <source>
        <dbReference type="Pfam" id="PF00135"/>
    </source>
</evidence>
<accession>A0A135T397</accession>
<protein>
    <recommendedName>
        <fullName evidence="3">Carboxylic ester hydrolase</fullName>
        <ecNumber evidence="3">3.1.1.-</ecNumber>
    </recommendedName>
</protein>
<dbReference type="Gene3D" id="3.40.50.1820">
    <property type="entry name" value="alpha/beta hydrolase"/>
    <property type="match status" value="1"/>
</dbReference>
<dbReference type="EMBL" id="JFBX01000296">
    <property type="protein sequence ID" value="KXH42585.1"/>
    <property type="molecule type" value="Genomic_DNA"/>
</dbReference>
<gene>
    <name evidence="5" type="ORF">CSIM01_09547</name>
</gene>
<dbReference type="Pfam" id="PF00135">
    <property type="entry name" value="COesterase"/>
    <property type="match status" value="1"/>
</dbReference>
<evidence type="ECO:0000313" key="6">
    <source>
        <dbReference type="Proteomes" id="UP000070328"/>
    </source>
</evidence>
<dbReference type="InterPro" id="IPR002018">
    <property type="entry name" value="CarbesteraseB"/>
</dbReference>
<dbReference type="AlphaFoldDB" id="A0A135T397"/>
<dbReference type="PROSITE" id="PS00122">
    <property type="entry name" value="CARBOXYLESTERASE_B_1"/>
    <property type="match status" value="1"/>
</dbReference>
<feature type="signal peptide" evidence="3">
    <location>
        <begin position="1"/>
        <end position="19"/>
    </location>
</feature>